<evidence type="ECO:0000256" key="1">
    <source>
        <dbReference type="SAM" id="MobiDB-lite"/>
    </source>
</evidence>
<dbReference type="Proteomes" id="UP001497744">
    <property type="component" value="Unassembled WGS sequence"/>
</dbReference>
<organism evidence="2 3">
    <name type="scientific">Babesia caballi</name>
    <dbReference type="NCBI Taxonomy" id="5871"/>
    <lineage>
        <taxon>Eukaryota</taxon>
        <taxon>Sar</taxon>
        <taxon>Alveolata</taxon>
        <taxon>Apicomplexa</taxon>
        <taxon>Aconoidasida</taxon>
        <taxon>Piroplasmida</taxon>
        <taxon>Babesiidae</taxon>
        <taxon>Babesia</taxon>
    </lineage>
</organism>
<feature type="compositionally biased region" description="Low complexity" evidence="1">
    <location>
        <begin position="733"/>
        <end position="742"/>
    </location>
</feature>
<gene>
    <name evidence="2" type="ORF">BcabD6B2_16800</name>
</gene>
<feature type="region of interest" description="Disordered" evidence="1">
    <location>
        <begin position="833"/>
        <end position="913"/>
    </location>
</feature>
<name>A0AAV4LQU8_BABCB</name>
<evidence type="ECO:0000313" key="2">
    <source>
        <dbReference type="EMBL" id="GIX62245.1"/>
    </source>
</evidence>
<sequence>MMDCSGVATPKTLKNALNFFGALSGSTAGLKEKVGKELEKRVEDALGLQSAPKSVAGGAIYQNFYQALNKLDELRKEIVGPTHQGSYGKYESLKTSSRDSACVNVCVQHIRAILPELYATLCFLEFNVNEDNALLGGGEWAEQQCDGGEDDDHDGMTLNKWFKSINELTESSSESSPILLPGGYEGELSQKQGMELATSLQDLISDSGDGEGGLLQYLFLDLAFIAEYSHCSLATCLAVVGGLCKNISSNFQTKIQSIIGLDRVLNDLSDKIKPFVPDDPADNDAFLTALFKGSPTKYSETLSEDTFVKRLELLRPKLTQIILSLNALKGDAAKWTQEDLKGAKTSGPFGYGFSLNEQWDSWNATYRDKIPGAVEELAAELTKLKNPLENYFNSAVTTRASSASHPGSASTQDPDSSEPGSDSSRDPVSSGTVSEVPVPQDFKEAIDWVLRVSGGDGVDKEKTGIKGLTEAVEKLLGTVTARYIGTLKSKLTDIISKLAKGLAAFLGYEDGDKPDGRRGIASNTYKSSYKENVTWNWSGDYDPDVEKCAKILLGCVPLFYYAITYLYWRCATTTGCDSAWELLCFNGTVQYRDDIPGTTGLTVFMEALGYGDRGQHSSMSGDTVMRTIVVTFTELNTSSYSESPSRYDDFLKHVEQNGRNSLNSNPEACPLYSLHSAAKAYWDSQSAKGKGIAAAIKKIGEEFGKLNTSYDNNETLKHNIKYLTNNVKAFVVPPSLSEPGSEGPRKPGSSSTASAQEVVGGGGGDTGSYQQLPPPAPVAPPTASAGPTIPLINNGDRSEAVAVVPTRSIGAETAHGGVSAQGSIDGQTRQFEKGVHHAAGQAGKGASGDTRHAGPAGPAGPNGPVGARGHAGPQGPRGDKGETGKRGYSGPSSSSSTVSEPNASPPKSSSTGSIAGTLATLTAAGGGAAAYFLNIGGFGSIVKSTLGIS</sequence>
<dbReference type="RefSeq" id="XP_067714314.1">
    <property type="nucleotide sequence ID" value="XM_067858213.1"/>
</dbReference>
<dbReference type="AlphaFoldDB" id="A0AAV4LQU8"/>
<comment type="caution">
    <text evidence="2">The sequence shown here is derived from an EMBL/GenBank/DDBJ whole genome shotgun (WGS) entry which is preliminary data.</text>
</comment>
<dbReference type="GeneID" id="94193726"/>
<feature type="region of interest" description="Disordered" evidence="1">
    <location>
        <begin position="399"/>
        <end position="436"/>
    </location>
</feature>
<keyword evidence="3" id="KW-1185">Reference proteome</keyword>
<protein>
    <submittedName>
        <fullName evidence="2">Variant erythrocyte surface antigen-1 family protein</fullName>
    </submittedName>
</protein>
<feature type="region of interest" description="Disordered" evidence="1">
    <location>
        <begin position="733"/>
        <end position="793"/>
    </location>
</feature>
<feature type="compositionally biased region" description="Polar residues" evidence="1">
    <location>
        <begin position="399"/>
        <end position="412"/>
    </location>
</feature>
<proteinExistence type="predicted"/>
<feature type="compositionally biased region" description="Low complexity" evidence="1">
    <location>
        <begin position="889"/>
        <end position="902"/>
    </location>
</feature>
<accession>A0AAV4LQU8</accession>
<evidence type="ECO:0000313" key="3">
    <source>
        <dbReference type="Proteomes" id="UP001497744"/>
    </source>
</evidence>
<reference evidence="2 3" key="1">
    <citation type="submission" date="2021-06" db="EMBL/GenBank/DDBJ databases">
        <title>Genome sequence of Babesia caballi.</title>
        <authorList>
            <person name="Yamagishi J."/>
            <person name="Kidaka T."/>
            <person name="Ochi A."/>
        </authorList>
    </citation>
    <scope>NUCLEOTIDE SEQUENCE [LARGE SCALE GENOMIC DNA]</scope>
    <source>
        <strain evidence="2">USDA-D6B2</strain>
    </source>
</reference>
<dbReference type="EMBL" id="BPLF01000001">
    <property type="protein sequence ID" value="GIX62245.1"/>
    <property type="molecule type" value="Genomic_DNA"/>
</dbReference>
<feature type="compositionally biased region" description="Low complexity" evidence="1">
    <location>
        <begin position="413"/>
        <end position="422"/>
    </location>
</feature>